<dbReference type="Pfam" id="PF25084">
    <property type="entry name" value="LbH_EIF2B"/>
    <property type="match status" value="1"/>
</dbReference>
<evidence type="ECO:0000256" key="6">
    <source>
        <dbReference type="ARBA" id="ARBA00044144"/>
    </source>
</evidence>
<dbReference type="InterPro" id="IPR011004">
    <property type="entry name" value="Trimer_LpxA-like_sf"/>
</dbReference>
<dbReference type="FunFam" id="1.25.40.180:FF:000022">
    <property type="entry name" value="Translation initiation factor eIF-2B epsilon subunit"/>
    <property type="match status" value="1"/>
</dbReference>
<comment type="subcellular location">
    <subcellularLocation>
        <location evidence="1">Cytoplasm</location>
        <location evidence="1">Cytosol</location>
    </subcellularLocation>
</comment>
<dbReference type="Pfam" id="PF00483">
    <property type="entry name" value="NTP_transferase"/>
    <property type="match status" value="1"/>
</dbReference>
<dbReference type="InterPro" id="IPR051956">
    <property type="entry name" value="eIF2B_epsilon"/>
</dbReference>
<evidence type="ECO:0000259" key="9">
    <source>
        <dbReference type="PROSITE" id="PS51363"/>
    </source>
</evidence>
<keyword evidence="11" id="KW-1185">Reference proteome</keyword>
<dbReference type="PANTHER" id="PTHR45887:SF1">
    <property type="entry name" value="TRANSLATION INITIATION FACTOR EIF-2B SUBUNIT EPSILON"/>
    <property type="match status" value="1"/>
</dbReference>
<protein>
    <recommendedName>
        <fullName evidence="6">Translation initiation factor eIF2B subunit epsilon</fullName>
    </recommendedName>
    <alternativeName>
        <fullName evidence="7">eIF2B GDP-GTP exchange factor subunit epsilon</fullName>
    </alternativeName>
</protein>
<evidence type="ECO:0000256" key="5">
    <source>
        <dbReference type="ARBA" id="ARBA00022917"/>
    </source>
</evidence>
<dbReference type="CDD" id="cd11558">
    <property type="entry name" value="W2_eIF2B_epsilon"/>
    <property type="match status" value="1"/>
</dbReference>
<dbReference type="Proteomes" id="UP001152885">
    <property type="component" value="Unassembled WGS sequence"/>
</dbReference>
<organism evidence="10 11">
    <name type="scientific">Candida verbasci</name>
    <dbReference type="NCBI Taxonomy" id="1227364"/>
    <lineage>
        <taxon>Eukaryota</taxon>
        <taxon>Fungi</taxon>
        <taxon>Dikarya</taxon>
        <taxon>Ascomycota</taxon>
        <taxon>Saccharomycotina</taxon>
        <taxon>Pichiomycetes</taxon>
        <taxon>Debaryomycetaceae</taxon>
        <taxon>Candida/Lodderomyces clade</taxon>
        <taxon>Candida</taxon>
    </lineage>
</organism>
<dbReference type="InterPro" id="IPR003307">
    <property type="entry name" value="W2_domain"/>
</dbReference>
<dbReference type="PROSITE" id="PS51363">
    <property type="entry name" value="W2"/>
    <property type="match status" value="1"/>
</dbReference>
<evidence type="ECO:0000256" key="2">
    <source>
        <dbReference type="ARBA" id="ARBA00007878"/>
    </source>
</evidence>
<evidence type="ECO:0000256" key="1">
    <source>
        <dbReference type="ARBA" id="ARBA00004514"/>
    </source>
</evidence>
<dbReference type="FunFam" id="3.90.550.10:FF:000066">
    <property type="entry name" value="Translation initiation factor eIF-2B subunit epsilon"/>
    <property type="match status" value="1"/>
</dbReference>
<keyword evidence="4" id="KW-0396">Initiation factor</keyword>
<dbReference type="SUPFAM" id="SSF53448">
    <property type="entry name" value="Nucleotide-diphospho-sugar transferases"/>
    <property type="match status" value="1"/>
</dbReference>
<dbReference type="GO" id="GO:0005085">
    <property type="term" value="F:guanyl-nucleotide exchange factor activity"/>
    <property type="evidence" value="ECO:0007669"/>
    <property type="project" value="InterPro"/>
</dbReference>
<dbReference type="SUPFAM" id="SSF51161">
    <property type="entry name" value="Trimeric LpxA-like enzymes"/>
    <property type="match status" value="1"/>
</dbReference>
<comment type="subunit">
    <text evidence="8">Component of the translation initiation factor 2B (eIF2B) complex which is a heterodecamer of two sets of five different subunits: alpha, beta, gamma, delta and epsilon. Subunits alpha, beta and delta comprise a regulatory subcomplex and subunits epsilon and gamma comprise a catalytic subcomplex. Within the complex, the hexameric regulatory complex resides at the center, with the two heterodimeric catalytic subcomplexes bound on opposite sides.</text>
</comment>
<dbReference type="InterPro" id="IPR056764">
    <property type="entry name" value="LbH_EIF2B3/5"/>
</dbReference>
<dbReference type="GO" id="GO:0031369">
    <property type="term" value="F:translation initiation factor binding"/>
    <property type="evidence" value="ECO:0007669"/>
    <property type="project" value="InterPro"/>
</dbReference>
<evidence type="ECO:0000256" key="4">
    <source>
        <dbReference type="ARBA" id="ARBA00022540"/>
    </source>
</evidence>
<evidence type="ECO:0000256" key="7">
    <source>
        <dbReference type="ARBA" id="ARBA00044345"/>
    </source>
</evidence>
<gene>
    <name evidence="10" type="ORF">CANVERA_P1905</name>
</gene>
<comment type="similarity">
    <text evidence="2">Belongs to the eIF-2B gamma/epsilon subunits family.</text>
</comment>
<dbReference type="GO" id="GO:0005851">
    <property type="term" value="C:eukaryotic translation initiation factor 2B complex"/>
    <property type="evidence" value="ECO:0007669"/>
    <property type="project" value="TreeGrafter"/>
</dbReference>
<keyword evidence="3" id="KW-0963">Cytoplasm</keyword>
<evidence type="ECO:0000256" key="8">
    <source>
        <dbReference type="ARBA" id="ARBA00046432"/>
    </source>
</evidence>
<evidence type="ECO:0000313" key="10">
    <source>
        <dbReference type="EMBL" id="CAI5757391.1"/>
    </source>
</evidence>
<evidence type="ECO:0000256" key="3">
    <source>
        <dbReference type="ARBA" id="ARBA00022490"/>
    </source>
</evidence>
<dbReference type="EMBL" id="CANTUO010000001">
    <property type="protein sequence ID" value="CAI5757391.1"/>
    <property type="molecule type" value="Genomic_DNA"/>
</dbReference>
<dbReference type="Gene3D" id="1.25.40.180">
    <property type="match status" value="1"/>
</dbReference>
<evidence type="ECO:0000313" key="11">
    <source>
        <dbReference type="Proteomes" id="UP001152885"/>
    </source>
</evidence>
<dbReference type="OrthoDB" id="424572at2759"/>
<comment type="caution">
    <text evidence="10">The sequence shown here is derived from an EMBL/GenBank/DDBJ whole genome shotgun (WGS) entry which is preliminary data.</text>
</comment>
<dbReference type="CDD" id="cd05787">
    <property type="entry name" value="LbH_eIF2B_epsilon"/>
    <property type="match status" value="1"/>
</dbReference>
<dbReference type="GO" id="GO:0003743">
    <property type="term" value="F:translation initiation factor activity"/>
    <property type="evidence" value="ECO:0007669"/>
    <property type="project" value="UniProtKB-KW"/>
</dbReference>
<keyword evidence="5" id="KW-0648">Protein biosynthesis</keyword>
<dbReference type="Pfam" id="PF02020">
    <property type="entry name" value="W2"/>
    <property type="match status" value="1"/>
</dbReference>
<dbReference type="AlphaFoldDB" id="A0A9W4TSD4"/>
<reference evidence="10" key="1">
    <citation type="submission" date="2022-12" db="EMBL/GenBank/DDBJ databases">
        <authorList>
            <person name="Brejova B."/>
        </authorList>
    </citation>
    <scope>NUCLEOTIDE SEQUENCE</scope>
</reference>
<proteinExistence type="inferred from homology"/>
<name>A0A9W4TSD4_9ASCO</name>
<dbReference type="InterPro" id="IPR044123">
    <property type="entry name" value="W2_eIF2B_epsilon"/>
</dbReference>
<sequence length="707" mass="80709">MAPKLKNKQLATPVVKGKKGKDVVDERFQAIVLTDSFETRFMPMTSTKPRCLLPLCNIPLIEYTLEFLENSGINEVFLLCTNHANQIQSYIENSKKWNSKSSPLKILCVVSMESHSIGDSMRDLDNRGLIVGDFLLISGDVVTNLDFSKLLKFHNEKKAQDKDHMLTMVLNKASPLHKTRSYKDPAAFVLDKDTNRCLYYQSIPSVDGKKSSINIELELLEDAGEDLIIRNDLIDCQIDICSLPVLSTFQDNFDYQTLRNDFVRGVLTSDLLKKTIYCYISNDSSEYASRVESWQTYDSISQDILSRWCYPLVPDMNLTEDNSYSYEFNNIYKEDQVVLATTCKIETCTCIGRNSNIGEGTIIKNSIIGKNCQIGNNVIIKNSYIWDNSIIGDGSNLNHTIIGSDSIIGENVQLFPGSIIGFNVKIGNDKTIPPNVKIIKDGDNYEPDADIIGEDGEGFIYESDKEFDDSESTTTATESNTGFMYQVKTLNLSDDSINSFTNKKMKKRNNHKRRFSSNSMMSENLQFESELELEDEDFHKEGLATVLRAINNNHDIDTALLELNTLRMSMNVTYHEVRLVTIQALLHKIVEFISTDTLLPKEATTKIFSSWGKMFKRQVFSNDEQIDLLSILIDEISKLNQEYNQIVLFISVKVLYDLDILEEEQILKWWEEDKSNEQVKSLLEKFITWLQEADEEESEEESDDDEE</sequence>
<dbReference type="InterPro" id="IPR035543">
    <property type="entry name" value="eIF-2B_epsilon_N"/>
</dbReference>
<dbReference type="CDD" id="cd04197">
    <property type="entry name" value="eIF-2B_epsilon_N"/>
    <property type="match status" value="1"/>
</dbReference>
<dbReference type="SMART" id="SM00515">
    <property type="entry name" value="eIF5C"/>
    <property type="match status" value="1"/>
</dbReference>
<dbReference type="InterPro" id="IPR029044">
    <property type="entry name" value="Nucleotide-diphossugar_trans"/>
</dbReference>
<dbReference type="InterPro" id="IPR005835">
    <property type="entry name" value="NTP_transferase_dom"/>
</dbReference>
<dbReference type="PANTHER" id="PTHR45887">
    <property type="entry name" value="TRANSLATION INITIATION FACTOR EIF-2B SUBUNIT EPSILON"/>
    <property type="match status" value="1"/>
</dbReference>
<dbReference type="InterPro" id="IPR016024">
    <property type="entry name" value="ARM-type_fold"/>
</dbReference>
<dbReference type="GO" id="GO:0005829">
    <property type="term" value="C:cytosol"/>
    <property type="evidence" value="ECO:0007669"/>
    <property type="project" value="UniProtKB-SubCell"/>
</dbReference>
<dbReference type="Gene3D" id="2.160.10.10">
    <property type="entry name" value="Hexapeptide repeat proteins"/>
    <property type="match status" value="2"/>
</dbReference>
<dbReference type="Gene3D" id="3.90.550.10">
    <property type="entry name" value="Spore Coat Polysaccharide Biosynthesis Protein SpsA, Chain A"/>
    <property type="match status" value="1"/>
</dbReference>
<dbReference type="SUPFAM" id="SSF48371">
    <property type="entry name" value="ARM repeat"/>
    <property type="match status" value="1"/>
</dbReference>
<feature type="domain" description="W2" evidence="9">
    <location>
        <begin position="532"/>
        <end position="700"/>
    </location>
</feature>
<accession>A0A9W4TSD4</accession>